<name>A0AAD7AJP9_9AGAR</name>
<comment type="caution">
    <text evidence="3">The sequence shown here is derived from an EMBL/GenBank/DDBJ whole genome shotgun (WGS) entry which is preliminary data.</text>
</comment>
<feature type="transmembrane region" description="Helical" evidence="1">
    <location>
        <begin position="229"/>
        <end position="247"/>
    </location>
</feature>
<evidence type="ECO:0000259" key="2">
    <source>
        <dbReference type="Pfam" id="PF20152"/>
    </source>
</evidence>
<dbReference type="PANTHER" id="PTHR40465:SF1">
    <property type="entry name" value="DUF6534 DOMAIN-CONTAINING PROTEIN"/>
    <property type="match status" value="1"/>
</dbReference>
<feature type="transmembrane region" description="Helical" evidence="1">
    <location>
        <begin position="158"/>
        <end position="181"/>
    </location>
</feature>
<dbReference type="PANTHER" id="PTHR40465">
    <property type="entry name" value="CHROMOSOME 1, WHOLE GENOME SHOTGUN SEQUENCE"/>
    <property type="match status" value="1"/>
</dbReference>
<feature type="transmembrane region" description="Helical" evidence="1">
    <location>
        <begin position="12"/>
        <end position="35"/>
    </location>
</feature>
<dbReference type="EMBL" id="JARIHO010000005">
    <property type="protein sequence ID" value="KAJ7360971.1"/>
    <property type="molecule type" value="Genomic_DNA"/>
</dbReference>
<evidence type="ECO:0000313" key="4">
    <source>
        <dbReference type="Proteomes" id="UP001218218"/>
    </source>
</evidence>
<feature type="transmembrane region" description="Helical" evidence="1">
    <location>
        <begin position="201"/>
        <end position="223"/>
    </location>
</feature>
<feature type="transmembrane region" description="Helical" evidence="1">
    <location>
        <begin position="118"/>
        <end position="138"/>
    </location>
</feature>
<evidence type="ECO:0000256" key="1">
    <source>
        <dbReference type="SAM" id="Phobius"/>
    </source>
</evidence>
<feature type="transmembrane region" description="Helical" evidence="1">
    <location>
        <begin position="84"/>
        <end position="106"/>
    </location>
</feature>
<proteinExistence type="predicted"/>
<reference evidence="3" key="1">
    <citation type="submission" date="2023-03" db="EMBL/GenBank/DDBJ databases">
        <title>Massive genome expansion in bonnet fungi (Mycena s.s.) driven by repeated elements and novel gene families across ecological guilds.</title>
        <authorList>
            <consortium name="Lawrence Berkeley National Laboratory"/>
            <person name="Harder C.B."/>
            <person name="Miyauchi S."/>
            <person name="Viragh M."/>
            <person name="Kuo A."/>
            <person name="Thoen E."/>
            <person name="Andreopoulos B."/>
            <person name="Lu D."/>
            <person name="Skrede I."/>
            <person name="Drula E."/>
            <person name="Henrissat B."/>
            <person name="Morin E."/>
            <person name="Kohler A."/>
            <person name="Barry K."/>
            <person name="LaButti K."/>
            <person name="Morin E."/>
            <person name="Salamov A."/>
            <person name="Lipzen A."/>
            <person name="Mereny Z."/>
            <person name="Hegedus B."/>
            <person name="Baldrian P."/>
            <person name="Stursova M."/>
            <person name="Weitz H."/>
            <person name="Taylor A."/>
            <person name="Grigoriev I.V."/>
            <person name="Nagy L.G."/>
            <person name="Martin F."/>
            <person name="Kauserud H."/>
        </authorList>
    </citation>
    <scope>NUCLEOTIDE SEQUENCE</scope>
    <source>
        <strain evidence="3">CBHHK002</strain>
    </source>
</reference>
<keyword evidence="1" id="KW-1133">Transmembrane helix</keyword>
<keyword evidence="1" id="KW-0472">Membrane</keyword>
<dbReference type="Pfam" id="PF20152">
    <property type="entry name" value="DUF6534"/>
    <property type="match status" value="1"/>
</dbReference>
<gene>
    <name evidence="3" type="ORF">DFH08DRAFT_362101</name>
</gene>
<accession>A0AAD7AJP9</accession>
<sequence>MSSPNIHTSFGPILIGALFTSGLAGVSNLQALHYYRAYGKDPARIKVLVFLVWLLDNIHTVFIWVGLWDYFIENYAKPDEIDHIPWSVSLIVLLTALITVLVHGFFVHRIFLLSNKNWFFVAPLIVLTVFRLACASITTSRMFIYQSFELLKVHARWIFTLGLAVSSTVDILISGFLVYLFRSNRAEAGRLNHVLDKLILYGLECGSLTCIGTVMSMICWLAIPNLVFLGLYFVIAKLYANSLFITLNTRNSIHPGKSTCSCEPRRAIMILDPLPSFAVDHATSATSKVQTQVEISVETNVQSDARSSCCSRQDKSATVC</sequence>
<dbReference type="InterPro" id="IPR045339">
    <property type="entry name" value="DUF6534"/>
</dbReference>
<dbReference type="Proteomes" id="UP001218218">
    <property type="component" value="Unassembled WGS sequence"/>
</dbReference>
<dbReference type="AlphaFoldDB" id="A0AAD7AJP9"/>
<organism evidence="3 4">
    <name type="scientific">Mycena albidolilacea</name>
    <dbReference type="NCBI Taxonomy" id="1033008"/>
    <lineage>
        <taxon>Eukaryota</taxon>
        <taxon>Fungi</taxon>
        <taxon>Dikarya</taxon>
        <taxon>Basidiomycota</taxon>
        <taxon>Agaricomycotina</taxon>
        <taxon>Agaricomycetes</taxon>
        <taxon>Agaricomycetidae</taxon>
        <taxon>Agaricales</taxon>
        <taxon>Marasmiineae</taxon>
        <taxon>Mycenaceae</taxon>
        <taxon>Mycena</taxon>
    </lineage>
</organism>
<keyword evidence="1" id="KW-0812">Transmembrane</keyword>
<evidence type="ECO:0000313" key="3">
    <source>
        <dbReference type="EMBL" id="KAJ7360971.1"/>
    </source>
</evidence>
<feature type="domain" description="DUF6534" evidence="2">
    <location>
        <begin position="167"/>
        <end position="252"/>
    </location>
</feature>
<protein>
    <recommendedName>
        <fullName evidence="2">DUF6534 domain-containing protein</fullName>
    </recommendedName>
</protein>
<keyword evidence="4" id="KW-1185">Reference proteome</keyword>
<feature type="transmembrane region" description="Helical" evidence="1">
    <location>
        <begin position="47"/>
        <end position="72"/>
    </location>
</feature>